<sequence>MASAIISPIWVSAAEMLAVAAICSLVVTSWAISMSSALTAATAFSMPFLSDIGLAPAATLRRPSRTSAWASTVAVVVPSPATSSVFLATSLTSSAPIFSYGSSSSISLAMETPSLVIVGAPHFFSRTTLRPLGPSVTLTASARMFIPRSRPRRASSLNAMILDIGEMVLPYRVNRRGGARDGRYEPMPSLPDTDPTSPQPRDWLTGT</sequence>
<name>A0A6J7NXG3_9ZZZZ</name>
<dbReference type="AlphaFoldDB" id="A0A6J7NXG3"/>
<feature type="region of interest" description="Disordered" evidence="1">
    <location>
        <begin position="179"/>
        <end position="207"/>
    </location>
</feature>
<gene>
    <name evidence="2" type="ORF">UFOPK3992_00315</name>
</gene>
<protein>
    <submittedName>
        <fullName evidence="2">Unannotated protein</fullName>
    </submittedName>
</protein>
<proteinExistence type="predicted"/>
<evidence type="ECO:0000313" key="2">
    <source>
        <dbReference type="EMBL" id="CAB4995302.1"/>
    </source>
</evidence>
<dbReference type="EMBL" id="CAFBOZ010000029">
    <property type="protein sequence ID" value="CAB4995302.1"/>
    <property type="molecule type" value="Genomic_DNA"/>
</dbReference>
<organism evidence="2">
    <name type="scientific">freshwater metagenome</name>
    <dbReference type="NCBI Taxonomy" id="449393"/>
    <lineage>
        <taxon>unclassified sequences</taxon>
        <taxon>metagenomes</taxon>
        <taxon>ecological metagenomes</taxon>
    </lineage>
</organism>
<accession>A0A6J7NXG3</accession>
<evidence type="ECO:0000256" key="1">
    <source>
        <dbReference type="SAM" id="MobiDB-lite"/>
    </source>
</evidence>
<reference evidence="2" key="1">
    <citation type="submission" date="2020-05" db="EMBL/GenBank/DDBJ databases">
        <authorList>
            <person name="Chiriac C."/>
            <person name="Salcher M."/>
            <person name="Ghai R."/>
            <person name="Kavagutti S V."/>
        </authorList>
    </citation>
    <scope>NUCLEOTIDE SEQUENCE</scope>
</reference>